<dbReference type="EMBL" id="ML145292">
    <property type="protein sequence ID" value="TBU51700.1"/>
    <property type="molecule type" value="Genomic_DNA"/>
</dbReference>
<dbReference type="Proteomes" id="UP000292082">
    <property type="component" value="Unassembled WGS sequence"/>
</dbReference>
<accession>A0A4Q9N670</accession>
<organism evidence="2 3">
    <name type="scientific">Dichomitus squalens</name>
    <dbReference type="NCBI Taxonomy" id="114155"/>
    <lineage>
        <taxon>Eukaryota</taxon>
        <taxon>Fungi</taxon>
        <taxon>Dikarya</taxon>
        <taxon>Basidiomycota</taxon>
        <taxon>Agaricomycotina</taxon>
        <taxon>Agaricomycetes</taxon>
        <taxon>Polyporales</taxon>
        <taxon>Polyporaceae</taxon>
        <taxon>Dichomitus</taxon>
    </lineage>
</organism>
<evidence type="ECO:0000313" key="3">
    <source>
        <dbReference type="Proteomes" id="UP000292082"/>
    </source>
</evidence>
<sequence>GPEPSTRGAQSWAERLKRRVSVTSRTPLPSSKPSVLTSRGPSRSLATATSLLARQTPLHLPTPSVTSSDSHEDIIMVDESTSRAPDALLNNSITPGYASDAAILDRIRQLAADLRAAFARSFVEERHRCPRTFIELGP</sequence>
<name>A0A4Q9N670_9APHY</name>
<protein>
    <submittedName>
        <fullName evidence="2">Uncharacterized protein</fullName>
    </submittedName>
</protein>
<proteinExistence type="predicted"/>
<gene>
    <name evidence="2" type="ORF">BD310DRAFT_1003663</name>
</gene>
<evidence type="ECO:0000313" key="2">
    <source>
        <dbReference type="EMBL" id="TBU51700.1"/>
    </source>
</evidence>
<feature type="region of interest" description="Disordered" evidence="1">
    <location>
        <begin position="1"/>
        <end position="70"/>
    </location>
</feature>
<evidence type="ECO:0000256" key="1">
    <source>
        <dbReference type="SAM" id="MobiDB-lite"/>
    </source>
</evidence>
<keyword evidence="3" id="KW-1185">Reference proteome</keyword>
<reference evidence="2 3" key="1">
    <citation type="submission" date="2019-01" db="EMBL/GenBank/DDBJ databases">
        <title>Draft genome sequences of three monokaryotic isolates of the white-rot basidiomycete fungus Dichomitus squalens.</title>
        <authorList>
            <consortium name="DOE Joint Genome Institute"/>
            <person name="Lopez S.C."/>
            <person name="Andreopoulos B."/>
            <person name="Pangilinan J."/>
            <person name="Lipzen A."/>
            <person name="Riley R."/>
            <person name="Ahrendt S."/>
            <person name="Ng V."/>
            <person name="Barry K."/>
            <person name="Daum C."/>
            <person name="Grigoriev I.V."/>
            <person name="Hilden K.S."/>
            <person name="Makela M.R."/>
            <person name="de Vries R.P."/>
        </authorList>
    </citation>
    <scope>NUCLEOTIDE SEQUENCE [LARGE SCALE GENOMIC DNA]</scope>
    <source>
        <strain evidence="2 3">CBS 464.89</strain>
    </source>
</reference>
<feature type="non-terminal residue" evidence="2">
    <location>
        <position position="1"/>
    </location>
</feature>
<feature type="compositionally biased region" description="Polar residues" evidence="1">
    <location>
        <begin position="21"/>
        <end position="53"/>
    </location>
</feature>
<dbReference type="AlphaFoldDB" id="A0A4Q9N670"/>